<dbReference type="Proteomes" id="UP001066276">
    <property type="component" value="Chromosome 11"/>
</dbReference>
<feature type="compositionally biased region" description="Polar residues" evidence="1">
    <location>
        <begin position="39"/>
        <end position="49"/>
    </location>
</feature>
<comment type="caution">
    <text evidence="2">The sequence shown here is derived from an EMBL/GenBank/DDBJ whole genome shotgun (WGS) entry which is preliminary data.</text>
</comment>
<name>A0AAV7LKZ7_PLEWA</name>
<feature type="region of interest" description="Disordered" evidence="1">
    <location>
        <begin position="20"/>
        <end position="57"/>
    </location>
</feature>
<evidence type="ECO:0000313" key="2">
    <source>
        <dbReference type="EMBL" id="KAJ1092202.1"/>
    </source>
</evidence>
<protein>
    <submittedName>
        <fullName evidence="2">Uncharacterized protein</fullName>
    </submittedName>
</protein>
<evidence type="ECO:0000256" key="1">
    <source>
        <dbReference type="SAM" id="MobiDB-lite"/>
    </source>
</evidence>
<proteinExistence type="predicted"/>
<reference evidence="2" key="1">
    <citation type="journal article" date="2022" name="bioRxiv">
        <title>Sequencing and chromosome-scale assembly of the giantPleurodeles waltlgenome.</title>
        <authorList>
            <person name="Brown T."/>
            <person name="Elewa A."/>
            <person name="Iarovenko S."/>
            <person name="Subramanian E."/>
            <person name="Araus A.J."/>
            <person name="Petzold A."/>
            <person name="Susuki M."/>
            <person name="Suzuki K.-i.T."/>
            <person name="Hayashi T."/>
            <person name="Toyoda A."/>
            <person name="Oliveira C."/>
            <person name="Osipova E."/>
            <person name="Leigh N.D."/>
            <person name="Simon A."/>
            <person name="Yun M.H."/>
        </authorList>
    </citation>
    <scope>NUCLEOTIDE SEQUENCE</scope>
    <source>
        <strain evidence="2">20211129_DDA</strain>
        <tissue evidence="2">Liver</tissue>
    </source>
</reference>
<gene>
    <name evidence="2" type="ORF">NDU88_005314</name>
</gene>
<dbReference type="EMBL" id="JANPWB010000015">
    <property type="protein sequence ID" value="KAJ1092202.1"/>
    <property type="molecule type" value="Genomic_DNA"/>
</dbReference>
<organism evidence="2 3">
    <name type="scientific">Pleurodeles waltl</name>
    <name type="common">Iberian ribbed newt</name>
    <dbReference type="NCBI Taxonomy" id="8319"/>
    <lineage>
        <taxon>Eukaryota</taxon>
        <taxon>Metazoa</taxon>
        <taxon>Chordata</taxon>
        <taxon>Craniata</taxon>
        <taxon>Vertebrata</taxon>
        <taxon>Euteleostomi</taxon>
        <taxon>Amphibia</taxon>
        <taxon>Batrachia</taxon>
        <taxon>Caudata</taxon>
        <taxon>Salamandroidea</taxon>
        <taxon>Salamandridae</taxon>
        <taxon>Pleurodelinae</taxon>
        <taxon>Pleurodeles</taxon>
    </lineage>
</organism>
<accession>A0AAV7LKZ7</accession>
<keyword evidence="3" id="KW-1185">Reference proteome</keyword>
<sequence length="162" mass="18275">MKKDHKQALLAARVAVKDLGAARAQEGPGRRLLEEETEGSLSNTESPCKSRQHPQKHLNRHSEDLCMMVDSAQQKGVPRSWSPTQRVGQCRAELWTWARLCTKEVLQKSTEALAAAVHAEHRITVWRGEARTYLRHMWTEGLLDCRGHLDPAPVLLGPRSSR</sequence>
<evidence type="ECO:0000313" key="3">
    <source>
        <dbReference type="Proteomes" id="UP001066276"/>
    </source>
</evidence>
<dbReference type="AlphaFoldDB" id="A0AAV7LKZ7"/>